<comment type="subcellular location">
    <subcellularLocation>
        <location evidence="1">Nucleus</location>
    </subcellularLocation>
</comment>
<evidence type="ECO:0000256" key="7">
    <source>
        <dbReference type="PROSITE-ProRule" id="PRU00042"/>
    </source>
</evidence>
<dbReference type="Ensembl" id="ENSMMDT00005021971.1">
    <property type="protein sequence ID" value="ENSMMDP00005021484.1"/>
    <property type="gene ID" value="ENSMMDG00005010504.1"/>
</dbReference>
<evidence type="ECO:0000256" key="4">
    <source>
        <dbReference type="ARBA" id="ARBA00022771"/>
    </source>
</evidence>
<dbReference type="InParanoid" id="A0A667YBP7"/>
<dbReference type="GO" id="GO:0000981">
    <property type="term" value="F:DNA-binding transcription factor activity, RNA polymerase II-specific"/>
    <property type="evidence" value="ECO:0007669"/>
    <property type="project" value="TreeGrafter"/>
</dbReference>
<keyword evidence="2" id="KW-0479">Metal-binding</keyword>
<feature type="domain" description="C2H2-type" evidence="9">
    <location>
        <begin position="244"/>
        <end position="271"/>
    </location>
</feature>
<reference evidence="10" key="3">
    <citation type="submission" date="2025-09" db="UniProtKB">
        <authorList>
            <consortium name="Ensembl"/>
        </authorList>
    </citation>
    <scope>IDENTIFICATION</scope>
</reference>
<dbReference type="PANTHER" id="PTHR23235">
    <property type="entry name" value="KRUEPPEL-LIKE TRANSCRIPTION FACTOR"/>
    <property type="match status" value="1"/>
</dbReference>
<feature type="region of interest" description="Disordered" evidence="8">
    <location>
        <begin position="15"/>
        <end position="39"/>
    </location>
</feature>
<dbReference type="FunFam" id="3.30.160.60:FF:000417">
    <property type="entry name" value="Zinc finger protein"/>
    <property type="match status" value="1"/>
</dbReference>
<evidence type="ECO:0000256" key="8">
    <source>
        <dbReference type="SAM" id="MobiDB-lite"/>
    </source>
</evidence>
<dbReference type="GO" id="GO:0000978">
    <property type="term" value="F:RNA polymerase II cis-regulatory region sequence-specific DNA binding"/>
    <property type="evidence" value="ECO:0007669"/>
    <property type="project" value="TreeGrafter"/>
</dbReference>
<dbReference type="SUPFAM" id="SSF57667">
    <property type="entry name" value="beta-beta-alpha zinc fingers"/>
    <property type="match status" value="2"/>
</dbReference>
<dbReference type="Pfam" id="PF00096">
    <property type="entry name" value="zf-C2H2"/>
    <property type="match status" value="2"/>
</dbReference>
<dbReference type="PROSITE" id="PS50157">
    <property type="entry name" value="ZINC_FINGER_C2H2_2"/>
    <property type="match status" value="2"/>
</dbReference>
<name>A0A667YBP7_9TELE</name>
<dbReference type="PROSITE" id="PS00028">
    <property type="entry name" value="ZINC_FINGER_C2H2_1"/>
    <property type="match status" value="2"/>
</dbReference>
<feature type="domain" description="C2H2-type" evidence="9">
    <location>
        <begin position="272"/>
        <end position="299"/>
    </location>
</feature>
<proteinExistence type="predicted"/>
<evidence type="ECO:0000313" key="10">
    <source>
        <dbReference type="Ensembl" id="ENSMMDP00005021484.1"/>
    </source>
</evidence>
<dbReference type="GO" id="GO:0008270">
    <property type="term" value="F:zinc ion binding"/>
    <property type="evidence" value="ECO:0007669"/>
    <property type="project" value="UniProtKB-KW"/>
</dbReference>
<organism evidence="10 11">
    <name type="scientific">Myripristis murdjan</name>
    <name type="common">pinecone soldierfish</name>
    <dbReference type="NCBI Taxonomy" id="586833"/>
    <lineage>
        <taxon>Eukaryota</taxon>
        <taxon>Metazoa</taxon>
        <taxon>Chordata</taxon>
        <taxon>Craniata</taxon>
        <taxon>Vertebrata</taxon>
        <taxon>Euteleostomi</taxon>
        <taxon>Actinopterygii</taxon>
        <taxon>Neopterygii</taxon>
        <taxon>Teleostei</taxon>
        <taxon>Neoteleostei</taxon>
        <taxon>Acanthomorphata</taxon>
        <taxon>Holocentriformes</taxon>
        <taxon>Holocentridae</taxon>
        <taxon>Myripristis</taxon>
    </lineage>
</organism>
<dbReference type="Proteomes" id="UP000472263">
    <property type="component" value="Chromosome 5"/>
</dbReference>
<dbReference type="GO" id="GO:0005634">
    <property type="term" value="C:nucleus"/>
    <property type="evidence" value="ECO:0007669"/>
    <property type="project" value="UniProtKB-SubCell"/>
</dbReference>
<dbReference type="PANTHER" id="PTHR23235:SF120">
    <property type="entry name" value="KRUPPEL-LIKE FACTOR 15"/>
    <property type="match status" value="1"/>
</dbReference>
<keyword evidence="4 7" id="KW-0863">Zinc-finger</keyword>
<evidence type="ECO:0000313" key="11">
    <source>
        <dbReference type="Proteomes" id="UP000472263"/>
    </source>
</evidence>
<evidence type="ECO:0000256" key="3">
    <source>
        <dbReference type="ARBA" id="ARBA00022737"/>
    </source>
</evidence>
<dbReference type="FunFam" id="3.30.160.60:FF:000145">
    <property type="entry name" value="Zinc finger protein 574"/>
    <property type="match status" value="1"/>
</dbReference>
<reference evidence="10" key="1">
    <citation type="submission" date="2019-06" db="EMBL/GenBank/DDBJ databases">
        <authorList>
            <consortium name="Wellcome Sanger Institute Data Sharing"/>
        </authorList>
    </citation>
    <scope>NUCLEOTIDE SEQUENCE [LARGE SCALE GENOMIC DNA]</scope>
</reference>
<dbReference type="GeneTree" id="ENSGT01150000286953"/>
<reference evidence="10" key="2">
    <citation type="submission" date="2025-08" db="UniProtKB">
        <authorList>
            <consortium name="Ensembl"/>
        </authorList>
    </citation>
    <scope>IDENTIFICATION</scope>
</reference>
<dbReference type="SMART" id="SM00355">
    <property type="entry name" value="ZnF_C2H2"/>
    <property type="match status" value="2"/>
</dbReference>
<keyword evidence="3" id="KW-0677">Repeat</keyword>
<keyword evidence="11" id="KW-1185">Reference proteome</keyword>
<evidence type="ECO:0000256" key="1">
    <source>
        <dbReference type="ARBA" id="ARBA00004123"/>
    </source>
</evidence>
<keyword evidence="5" id="KW-0862">Zinc</keyword>
<sequence length="340" mass="38405">MPSFVFSFLSAGHRVTPQSCDEEGPPEQHHCDDEWSPNVSQEHPNALLIKQELDSDTIVCPPFVKRECHQHSPPPLHLYRILTVEHNSVSTTEDIKAEPDGDGFVTSPSTGEAESPCGINPECSGKSVYDKPHCSSPSQDQTLRYRTFYPAKEMTRDPDGENYQLSRSSRVCQSIFSVNPDYTAAHGEYVENAAGVENGEWLKALKPKGTRTKKRQTSNSCTEGREESFSVEGDVKDLARERRHTCPICRKRFKESSHLRDHVRIHTGEKPFQCKECGMNFRQSGALTLHMRTHTGERPYQCSDCGRDFSYFFSQVETAIVLIVIKAEVIIPPKLQLNMM</sequence>
<evidence type="ECO:0000259" key="9">
    <source>
        <dbReference type="PROSITE" id="PS50157"/>
    </source>
</evidence>
<dbReference type="InterPro" id="IPR036236">
    <property type="entry name" value="Znf_C2H2_sf"/>
</dbReference>
<evidence type="ECO:0000256" key="5">
    <source>
        <dbReference type="ARBA" id="ARBA00022833"/>
    </source>
</evidence>
<evidence type="ECO:0000256" key="6">
    <source>
        <dbReference type="ARBA" id="ARBA00023242"/>
    </source>
</evidence>
<evidence type="ECO:0000256" key="2">
    <source>
        <dbReference type="ARBA" id="ARBA00022723"/>
    </source>
</evidence>
<keyword evidence="6" id="KW-0539">Nucleus</keyword>
<dbReference type="Gene3D" id="3.30.160.60">
    <property type="entry name" value="Classic Zinc Finger"/>
    <property type="match status" value="3"/>
</dbReference>
<dbReference type="InterPro" id="IPR013087">
    <property type="entry name" value="Znf_C2H2_type"/>
</dbReference>
<accession>A0A667YBP7</accession>
<dbReference type="AlphaFoldDB" id="A0A667YBP7"/>
<protein>
    <recommendedName>
        <fullName evidence="9">C2H2-type domain-containing protein</fullName>
    </recommendedName>
</protein>